<feature type="domain" description="C3H1-type" evidence="5">
    <location>
        <begin position="27"/>
        <end position="55"/>
    </location>
</feature>
<keyword evidence="7" id="KW-1185">Reference proteome</keyword>
<dbReference type="PROSITE" id="PS50103">
    <property type="entry name" value="ZF_C3H1"/>
    <property type="match status" value="1"/>
</dbReference>
<dbReference type="Pfam" id="PF18044">
    <property type="entry name" value="zf-CCCH_4"/>
    <property type="match status" value="1"/>
</dbReference>
<comment type="caution">
    <text evidence="6">The sequence shown here is derived from an EMBL/GenBank/DDBJ whole genome shotgun (WGS) entry which is preliminary data.</text>
</comment>
<dbReference type="SUPFAM" id="SSF90229">
    <property type="entry name" value="CCCH zinc finger"/>
    <property type="match status" value="1"/>
</dbReference>
<gene>
    <name evidence="6" type="ORF">TRSC58_01746</name>
</gene>
<dbReference type="Gene3D" id="4.10.1000.10">
    <property type="entry name" value="Zinc finger, CCCH-type"/>
    <property type="match status" value="1"/>
</dbReference>
<dbReference type="GO" id="GO:0008270">
    <property type="term" value="F:zinc ion binding"/>
    <property type="evidence" value="ECO:0007669"/>
    <property type="project" value="UniProtKB-KW"/>
</dbReference>
<dbReference type="VEuPathDB" id="TriTrypDB:TRSC58_01746"/>
<keyword evidence="1 4" id="KW-0479">Metal-binding</keyword>
<keyword evidence="2 4" id="KW-0863">Zinc-finger</keyword>
<organism evidence="6 7">
    <name type="scientific">Trypanosoma rangeli SC58</name>
    <dbReference type="NCBI Taxonomy" id="429131"/>
    <lineage>
        <taxon>Eukaryota</taxon>
        <taxon>Discoba</taxon>
        <taxon>Euglenozoa</taxon>
        <taxon>Kinetoplastea</taxon>
        <taxon>Metakinetoplastina</taxon>
        <taxon>Trypanosomatida</taxon>
        <taxon>Trypanosomatidae</taxon>
        <taxon>Trypanosoma</taxon>
        <taxon>Herpetosoma</taxon>
    </lineage>
</organism>
<dbReference type="AlphaFoldDB" id="A0A061J8V0"/>
<dbReference type="InterPro" id="IPR036855">
    <property type="entry name" value="Znf_CCCH_sf"/>
</dbReference>
<evidence type="ECO:0000256" key="2">
    <source>
        <dbReference type="ARBA" id="ARBA00022771"/>
    </source>
</evidence>
<accession>A0A061J8V0</accession>
<proteinExistence type="predicted"/>
<dbReference type="InterPro" id="IPR000571">
    <property type="entry name" value="Znf_CCCH"/>
</dbReference>
<evidence type="ECO:0000256" key="4">
    <source>
        <dbReference type="PROSITE-ProRule" id="PRU00723"/>
    </source>
</evidence>
<dbReference type="InterPro" id="IPR041367">
    <property type="entry name" value="Znf-CCCH_4"/>
</dbReference>
<feature type="zinc finger region" description="C3H1-type" evidence="4">
    <location>
        <begin position="27"/>
        <end position="55"/>
    </location>
</feature>
<name>A0A061J8V0_TRYRA</name>
<evidence type="ECO:0000259" key="5">
    <source>
        <dbReference type="PROSITE" id="PS50103"/>
    </source>
</evidence>
<evidence type="ECO:0000313" key="7">
    <source>
        <dbReference type="Proteomes" id="UP000031737"/>
    </source>
</evidence>
<protein>
    <submittedName>
        <fullName evidence="6">Zinc finger protein ZFP1</fullName>
    </submittedName>
</protein>
<reference evidence="6 7" key="1">
    <citation type="submission" date="2013-07" db="EMBL/GenBank/DDBJ databases">
        <authorList>
            <person name="Stoco P.H."/>
            <person name="Wagner G."/>
            <person name="Gerber A."/>
            <person name="Zaha A."/>
            <person name="Thompson C."/>
            <person name="Bartholomeu D.C."/>
            <person name="Luckemeyer D.D."/>
            <person name="Bahia D."/>
            <person name="Loreto E."/>
            <person name="Prestes E.B."/>
            <person name="Lima F.M."/>
            <person name="Rodrigues-Luiz G."/>
            <person name="Vallejo G.A."/>
            <person name="Filho J.F."/>
            <person name="Monteiro K.M."/>
            <person name="Tyler K.M."/>
            <person name="de Almeida L.G."/>
            <person name="Ortiz M.F."/>
            <person name="Siervo M.A."/>
            <person name="de Moraes M.H."/>
            <person name="Cunha O.L."/>
            <person name="Mendonca-Neto R."/>
            <person name="Silva R."/>
            <person name="Teixeira S.M."/>
            <person name="Murta S.M."/>
            <person name="Sincero T.C."/>
            <person name="Mendes T.A."/>
            <person name="Urmenyi T.P."/>
            <person name="Silva V.G."/>
            <person name="da Rocha W.D."/>
            <person name="Andersson B."/>
            <person name="Romanha A.J."/>
            <person name="Steindel M."/>
            <person name="de Vasconcelos A.T."/>
            <person name="Grisard E.C."/>
        </authorList>
    </citation>
    <scope>NUCLEOTIDE SEQUENCE [LARGE SCALE GENOMIC DNA]</scope>
    <source>
        <strain evidence="6 7">SC58</strain>
    </source>
</reference>
<evidence type="ECO:0000313" key="6">
    <source>
        <dbReference type="EMBL" id="ESL10521.1"/>
    </source>
</evidence>
<dbReference type="OrthoDB" id="410307at2759"/>
<evidence type="ECO:0000256" key="1">
    <source>
        <dbReference type="ARBA" id="ARBA00022723"/>
    </source>
</evidence>
<sequence>MWTLKSPKPQLESSTFYSKLRDTRHMKLQRPVCRNFAMGYSCSFGERCAFLHFFPERSIVSREDSDMPPPPPYSEVSKAAMALPPAYPSRFRHDPYRPEGFVVVAEEFFMDDRTQHTQRLGEHRL</sequence>
<evidence type="ECO:0000256" key="3">
    <source>
        <dbReference type="ARBA" id="ARBA00022833"/>
    </source>
</evidence>
<dbReference type="Proteomes" id="UP000031737">
    <property type="component" value="Unassembled WGS sequence"/>
</dbReference>
<keyword evidence="3 4" id="KW-0862">Zinc</keyword>
<dbReference type="EMBL" id="AUPL01001746">
    <property type="protein sequence ID" value="ESL10521.1"/>
    <property type="molecule type" value="Genomic_DNA"/>
</dbReference>